<name>A0AAD5Q8W9_PYTIN</name>
<evidence type="ECO:0000313" key="3">
    <source>
        <dbReference type="Proteomes" id="UP001209570"/>
    </source>
</evidence>
<organism evidence="2 3">
    <name type="scientific">Pythium insidiosum</name>
    <name type="common">Pythiosis disease agent</name>
    <dbReference type="NCBI Taxonomy" id="114742"/>
    <lineage>
        <taxon>Eukaryota</taxon>
        <taxon>Sar</taxon>
        <taxon>Stramenopiles</taxon>
        <taxon>Oomycota</taxon>
        <taxon>Peronosporomycetes</taxon>
        <taxon>Pythiales</taxon>
        <taxon>Pythiaceae</taxon>
        <taxon>Pythium</taxon>
    </lineage>
</organism>
<comment type="caution">
    <text evidence="2">The sequence shown here is derived from an EMBL/GenBank/DDBJ whole genome shotgun (WGS) entry which is preliminary data.</text>
</comment>
<proteinExistence type="predicted"/>
<keyword evidence="3" id="KW-1185">Reference proteome</keyword>
<feature type="region of interest" description="Disordered" evidence="1">
    <location>
        <begin position="30"/>
        <end position="56"/>
    </location>
</feature>
<feature type="compositionally biased region" description="Polar residues" evidence="1">
    <location>
        <begin position="137"/>
        <end position="153"/>
    </location>
</feature>
<sequence length="227" mass="25070">MMAMTPQDKKKLEEIEAAFLEALEPRNSGRRICSPRRRRTSFPVAPVVKSDPKMPKSRGWWSSLKERLVMRAVCCAPPATLLDDGELDQVLAVIEQPIKPKPVARSASRNERFTRRTSAAVMPVIAVSDSKSPADMQATTQDEPTAEPESTSGESTEVSDAEETTDTESSEEELEDVIQELPLCNAISRIVVIEQRALFSAHGDASVRFEDSHTWSLSVSPKAHNPI</sequence>
<accession>A0AAD5Q8W9</accession>
<dbReference type="Proteomes" id="UP001209570">
    <property type="component" value="Unassembled WGS sequence"/>
</dbReference>
<feature type="compositionally biased region" description="Acidic residues" evidence="1">
    <location>
        <begin position="157"/>
        <end position="175"/>
    </location>
</feature>
<reference evidence="2" key="1">
    <citation type="submission" date="2021-12" db="EMBL/GenBank/DDBJ databases">
        <title>Prjna785345.</title>
        <authorList>
            <person name="Rujirawat T."/>
            <person name="Krajaejun T."/>
        </authorList>
    </citation>
    <scope>NUCLEOTIDE SEQUENCE</scope>
    <source>
        <strain evidence="2">Pi057C3</strain>
    </source>
</reference>
<feature type="region of interest" description="Disordered" evidence="1">
    <location>
        <begin position="124"/>
        <end position="175"/>
    </location>
</feature>
<dbReference type="AlphaFoldDB" id="A0AAD5Q8W9"/>
<evidence type="ECO:0000313" key="2">
    <source>
        <dbReference type="EMBL" id="KAJ0406187.1"/>
    </source>
</evidence>
<dbReference type="EMBL" id="JAKCXM010000035">
    <property type="protein sequence ID" value="KAJ0406187.1"/>
    <property type="molecule type" value="Genomic_DNA"/>
</dbReference>
<protein>
    <submittedName>
        <fullName evidence="2">Uncharacterized protein</fullName>
    </submittedName>
</protein>
<gene>
    <name evidence="2" type="ORF">P43SY_000371</name>
</gene>
<evidence type="ECO:0000256" key="1">
    <source>
        <dbReference type="SAM" id="MobiDB-lite"/>
    </source>
</evidence>